<evidence type="ECO:0000256" key="1">
    <source>
        <dbReference type="ARBA" id="ARBA00001968"/>
    </source>
</evidence>
<evidence type="ECO:0000259" key="3">
    <source>
        <dbReference type="Pfam" id="PF13359"/>
    </source>
</evidence>
<dbReference type="Pfam" id="PF13359">
    <property type="entry name" value="DDE_Tnp_4"/>
    <property type="match status" value="1"/>
</dbReference>
<keyword evidence="5" id="KW-1185">Reference proteome</keyword>
<organism evidence="4 5">
    <name type="scientific">Photinus pyralis</name>
    <name type="common">Common eastern firefly</name>
    <name type="synonym">Lampyris pyralis</name>
    <dbReference type="NCBI Taxonomy" id="7054"/>
    <lineage>
        <taxon>Eukaryota</taxon>
        <taxon>Metazoa</taxon>
        <taxon>Ecdysozoa</taxon>
        <taxon>Arthropoda</taxon>
        <taxon>Hexapoda</taxon>
        <taxon>Insecta</taxon>
        <taxon>Pterygota</taxon>
        <taxon>Neoptera</taxon>
        <taxon>Endopterygota</taxon>
        <taxon>Coleoptera</taxon>
        <taxon>Polyphaga</taxon>
        <taxon>Elateriformia</taxon>
        <taxon>Elateroidea</taxon>
        <taxon>Lampyridae</taxon>
        <taxon>Lampyrinae</taxon>
        <taxon>Photinus</taxon>
    </lineage>
</organism>
<evidence type="ECO:0000313" key="5">
    <source>
        <dbReference type="Proteomes" id="UP000327044"/>
    </source>
</evidence>
<dbReference type="Proteomes" id="UP000327044">
    <property type="component" value="Unassembled WGS sequence"/>
</dbReference>
<evidence type="ECO:0000313" key="4">
    <source>
        <dbReference type="EMBL" id="KAB0804518.1"/>
    </source>
</evidence>
<name>A0A5N4B4Q8_PHOPY</name>
<dbReference type="InParanoid" id="A0A5N4B4Q8"/>
<keyword evidence="2" id="KW-0479">Metal-binding</keyword>
<accession>A0A5N4B4Q8</accession>
<gene>
    <name evidence="4" type="ORF">PPYR_01488</name>
</gene>
<proteinExistence type="predicted"/>
<sequence>MNEIFDIFEELMSDDEEIINFVERPRRRKQFRQRKNHFEEWDDEAFLDRFRLSKDCILAILEQIEEQISYLTDRNEAVDALTQLLLTLRFYASGSMIIVAGDFGDYFLVGDSGYPVENYLMTPLLNPNTPAQHLYNEAQIRTRNVVERSYGVWKRRFAVLSLGLRVKLTTTLNIIVATAVLHNIAINMKVINPPPVEVNIENVEWDVAVYEERHGRDNVRTNLIDNYFSHLL</sequence>
<comment type="caution">
    <text evidence="4">The sequence shown here is derived from an EMBL/GenBank/DDBJ whole genome shotgun (WGS) entry which is preliminary data.</text>
</comment>
<feature type="domain" description="DDE Tnp4" evidence="3">
    <location>
        <begin position="105"/>
        <end position="183"/>
    </location>
</feature>
<dbReference type="InterPro" id="IPR027806">
    <property type="entry name" value="HARBI1_dom"/>
</dbReference>
<dbReference type="EMBL" id="VVIM01000001">
    <property type="protein sequence ID" value="KAB0804518.1"/>
    <property type="molecule type" value="Genomic_DNA"/>
</dbReference>
<reference evidence="4 5" key="1">
    <citation type="journal article" date="2018" name="Elife">
        <title>Firefly genomes illuminate parallel origins of bioluminescence in beetles.</title>
        <authorList>
            <person name="Fallon T.R."/>
            <person name="Lower S.E."/>
            <person name="Chang C.H."/>
            <person name="Bessho-Uehara M."/>
            <person name="Martin G.J."/>
            <person name="Bewick A.J."/>
            <person name="Behringer M."/>
            <person name="Debat H.J."/>
            <person name="Wong I."/>
            <person name="Day J.C."/>
            <person name="Suvorov A."/>
            <person name="Silva C.J."/>
            <person name="Stanger-Hall K.F."/>
            <person name="Hall D.W."/>
            <person name="Schmitz R.J."/>
            <person name="Nelson D.R."/>
            <person name="Lewis S.M."/>
            <person name="Shigenobu S."/>
            <person name="Bybee S.M."/>
            <person name="Larracuente A.M."/>
            <person name="Oba Y."/>
            <person name="Weng J.K."/>
        </authorList>
    </citation>
    <scope>NUCLEOTIDE SEQUENCE [LARGE SCALE GENOMIC DNA]</scope>
    <source>
        <strain evidence="4">1611_PpyrPB1</strain>
        <tissue evidence="4">Whole body</tissue>
    </source>
</reference>
<protein>
    <recommendedName>
        <fullName evidence="3">DDE Tnp4 domain-containing protein</fullName>
    </recommendedName>
</protein>
<evidence type="ECO:0000256" key="2">
    <source>
        <dbReference type="ARBA" id="ARBA00022723"/>
    </source>
</evidence>
<dbReference type="AlphaFoldDB" id="A0A5N4B4Q8"/>
<comment type="cofactor">
    <cofactor evidence="1">
        <name>a divalent metal cation</name>
        <dbReference type="ChEBI" id="CHEBI:60240"/>
    </cofactor>
</comment>
<dbReference type="GO" id="GO:0046872">
    <property type="term" value="F:metal ion binding"/>
    <property type="evidence" value="ECO:0007669"/>
    <property type="project" value="UniProtKB-KW"/>
</dbReference>